<comment type="caution">
    <text evidence="1">The sequence shown here is derived from an EMBL/GenBank/DDBJ whole genome shotgun (WGS) entry which is preliminary data.</text>
</comment>
<name>A0ABX0HHR3_9BACT</name>
<keyword evidence="2" id="KW-1185">Reference proteome</keyword>
<evidence type="ECO:0008006" key="3">
    <source>
        <dbReference type="Google" id="ProtNLM"/>
    </source>
</evidence>
<dbReference type="Proteomes" id="UP000649799">
    <property type="component" value="Unassembled WGS sequence"/>
</dbReference>
<sequence>MENEDLSALSSGPVPVGNWSNLEYRENGFEMEKVNQLQENTYGYRFLSNGKLIHRANSGWCGTPPIVTSDFEGTWEKEGDIITLTAAFWGGTQVQKWKISSSTGNSLEIEVISSEMQMEE</sequence>
<dbReference type="EMBL" id="JAANYN010000019">
    <property type="protein sequence ID" value="NHE59899.1"/>
    <property type="molecule type" value="Genomic_DNA"/>
</dbReference>
<evidence type="ECO:0000313" key="1">
    <source>
        <dbReference type="EMBL" id="NHE59899.1"/>
    </source>
</evidence>
<gene>
    <name evidence="1" type="ORF">G9Q97_24105</name>
</gene>
<accession>A0ABX0HHR3</accession>
<protein>
    <recommendedName>
        <fullName evidence="3">Lipocalin-like domain-containing protein</fullName>
    </recommendedName>
</protein>
<organism evidence="1 2">
    <name type="scientific">Cyclobacterium plantarum</name>
    <dbReference type="NCBI Taxonomy" id="2716263"/>
    <lineage>
        <taxon>Bacteria</taxon>
        <taxon>Pseudomonadati</taxon>
        <taxon>Bacteroidota</taxon>
        <taxon>Cytophagia</taxon>
        <taxon>Cytophagales</taxon>
        <taxon>Cyclobacteriaceae</taxon>
        <taxon>Cyclobacterium</taxon>
    </lineage>
</organism>
<proteinExistence type="predicted"/>
<reference evidence="1 2" key="1">
    <citation type="submission" date="2020-03" db="EMBL/GenBank/DDBJ databases">
        <title>Cyclobacterium plantarum sp. nov., a marine bacterium isolated from a coastal-marine wetland.</title>
        <authorList>
            <person name="Sanchez-Porro C."/>
            <person name="Ventosa A."/>
            <person name="Amoozegar M."/>
        </authorList>
    </citation>
    <scope>NUCLEOTIDE SEQUENCE [LARGE SCALE GENOMIC DNA]</scope>
    <source>
        <strain evidence="1 2">GBPx2</strain>
    </source>
</reference>
<evidence type="ECO:0000313" key="2">
    <source>
        <dbReference type="Proteomes" id="UP000649799"/>
    </source>
</evidence>